<sequence length="553" mass="58951">MSTIASRPATGGARFVAYDRSIVRIGNPEDGSAISVRAETWVEEYATILVAQYQEKSSNGFDTVYVQFDAASTGAPGMSHNFGASTEAGGDVAARLKHAYDTRTPVYVAIETRRRKTVEGKRDQPIDVLAPIHALRGATGDSLSGQPQATKANCAKVIVAVGSVDDLSDTAIASDKELRSDMAEWPQLRGNKLGDLPPEGWRCIVHDGKRTGGITQAPAASNAGADVEAIAAAVAAHLGSGAGSNAPAAQRPGAVRGRPGAVAEAKPWEPLNTDGRPNMGSELAAKIRAVHESAVYLFSGALEVAEVLPEITEEQSLDHVWGLTETLLWMADKVQERVVGRINRYDRSHKEAGMWVTQVINTRFPYTVEHITDDAARRDWVKLVCTAAAKDFARTHQMMAAYLGVEPAPAETNSAAQQQQNPTAGQAALAAGAATPPAQEQPAAAQSTPQPEQQQGTAPQRAPQPEPRPLRASEDPAAVAAWKNLADACDMGEHINDLRFILKSAFAAPRGMLGEIEAVAFRRQVEQWATNPPAFRELAAQAYNNDPENKIAG</sequence>
<evidence type="ECO:0000256" key="1">
    <source>
        <dbReference type="SAM" id="MobiDB-lite"/>
    </source>
</evidence>
<name>A0ABT6MIZ2_9NOCA</name>
<organism evidence="2 3">
    <name type="scientific">Prescottella agglutinans</name>
    <dbReference type="NCBI Taxonomy" id="1644129"/>
    <lineage>
        <taxon>Bacteria</taxon>
        <taxon>Bacillati</taxon>
        <taxon>Actinomycetota</taxon>
        <taxon>Actinomycetes</taxon>
        <taxon>Mycobacteriales</taxon>
        <taxon>Nocardiaceae</taxon>
        <taxon>Prescottella</taxon>
    </lineage>
</organism>
<reference evidence="2 3" key="1">
    <citation type="submission" date="2023-04" db="EMBL/GenBank/DDBJ databases">
        <title>Forest soil microbial communities from Buena Vista Peninsula, Colon Province, Panama.</title>
        <authorList>
            <person name="Bouskill N."/>
        </authorList>
    </citation>
    <scope>NUCLEOTIDE SEQUENCE [LARGE SCALE GENOMIC DNA]</scope>
    <source>
        <strain evidence="2 3">CFH S0262</strain>
    </source>
</reference>
<feature type="compositionally biased region" description="Low complexity" evidence="1">
    <location>
        <begin position="422"/>
        <end position="461"/>
    </location>
</feature>
<keyword evidence="3" id="KW-1185">Reference proteome</keyword>
<dbReference type="RefSeq" id="WP_280763519.1">
    <property type="nucleotide sequence ID" value="NZ_JARXVC010000020.1"/>
</dbReference>
<feature type="region of interest" description="Disordered" evidence="1">
    <location>
        <begin position="411"/>
        <end position="476"/>
    </location>
</feature>
<proteinExistence type="predicted"/>
<comment type="caution">
    <text evidence="2">The sequence shown here is derived from an EMBL/GenBank/DDBJ whole genome shotgun (WGS) entry which is preliminary data.</text>
</comment>
<feature type="compositionally biased region" description="Polar residues" evidence="1">
    <location>
        <begin position="411"/>
        <end position="421"/>
    </location>
</feature>
<protein>
    <submittedName>
        <fullName evidence="2">Uncharacterized protein</fullName>
    </submittedName>
</protein>
<accession>A0ABT6MIZ2</accession>
<evidence type="ECO:0000313" key="3">
    <source>
        <dbReference type="Proteomes" id="UP001160334"/>
    </source>
</evidence>
<gene>
    <name evidence="2" type="ORF">M2280_005549</name>
</gene>
<dbReference type="Proteomes" id="UP001160334">
    <property type="component" value="Unassembled WGS sequence"/>
</dbReference>
<dbReference type="EMBL" id="JARXVC010000020">
    <property type="protein sequence ID" value="MDH6284291.1"/>
    <property type="molecule type" value="Genomic_DNA"/>
</dbReference>
<evidence type="ECO:0000313" key="2">
    <source>
        <dbReference type="EMBL" id="MDH6284291.1"/>
    </source>
</evidence>